<feature type="transmembrane region" description="Helical" evidence="7">
    <location>
        <begin position="26"/>
        <end position="45"/>
    </location>
</feature>
<dbReference type="AlphaFoldDB" id="A0A368DQR3"/>
<dbReference type="Pfam" id="PF01899">
    <property type="entry name" value="MNHE"/>
    <property type="match status" value="1"/>
</dbReference>
<dbReference type="GO" id="GO:0008324">
    <property type="term" value="F:monoatomic cation transmembrane transporter activity"/>
    <property type="evidence" value="ECO:0007669"/>
    <property type="project" value="InterPro"/>
</dbReference>
<dbReference type="GO" id="GO:0005886">
    <property type="term" value="C:plasma membrane"/>
    <property type="evidence" value="ECO:0007669"/>
    <property type="project" value="UniProtKB-SubCell"/>
</dbReference>
<protein>
    <recommendedName>
        <fullName evidence="10">Cation transporter</fullName>
    </recommendedName>
</protein>
<evidence type="ECO:0000313" key="9">
    <source>
        <dbReference type="Proteomes" id="UP000253570"/>
    </source>
</evidence>
<feature type="transmembrane region" description="Helical" evidence="7">
    <location>
        <begin position="107"/>
        <end position="127"/>
    </location>
</feature>
<evidence type="ECO:0008006" key="10">
    <source>
        <dbReference type="Google" id="ProtNLM"/>
    </source>
</evidence>
<accession>A0A368DQR3</accession>
<evidence type="ECO:0000256" key="1">
    <source>
        <dbReference type="ARBA" id="ARBA00004651"/>
    </source>
</evidence>
<evidence type="ECO:0000256" key="6">
    <source>
        <dbReference type="ARBA" id="ARBA00023136"/>
    </source>
</evidence>
<dbReference type="PANTHER" id="PTHR34584">
    <property type="entry name" value="NA(+)/H(+) ANTIPORTER SUBUNIT E1"/>
    <property type="match status" value="1"/>
</dbReference>
<organism evidence="8 9">
    <name type="scientific">PS1 clade bacterium</name>
    <dbReference type="NCBI Taxonomy" id="2175152"/>
    <lineage>
        <taxon>Bacteria</taxon>
        <taxon>Pseudomonadati</taxon>
        <taxon>Pseudomonadota</taxon>
        <taxon>Alphaproteobacteria</taxon>
        <taxon>PS1 clade</taxon>
    </lineage>
</organism>
<evidence type="ECO:0000256" key="2">
    <source>
        <dbReference type="ARBA" id="ARBA00006228"/>
    </source>
</evidence>
<dbReference type="InterPro" id="IPR002758">
    <property type="entry name" value="Cation_antiport_E"/>
</dbReference>
<evidence type="ECO:0000313" key="8">
    <source>
        <dbReference type="EMBL" id="RCL74192.1"/>
    </source>
</evidence>
<gene>
    <name evidence="8" type="ORF">DBW71_01980</name>
</gene>
<dbReference type="EMBL" id="QOQD01000003">
    <property type="protein sequence ID" value="RCL74192.1"/>
    <property type="molecule type" value="Genomic_DNA"/>
</dbReference>
<evidence type="ECO:0000256" key="7">
    <source>
        <dbReference type="SAM" id="Phobius"/>
    </source>
</evidence>
<evidence type="ECO:0000256" key="3">
    <source>
        <dbReference type="ARBA" id="ARBA00022475"/>
    </source>
</evidence>
<reference evidence="8 9" key="1">
    <citation type="journal article" date="2018" name="Microbiome">
        <title>Fine metagenomic profile of the Mediterranean stratified and mixed water columns revealed by assembly and recruitment.</title>
        <authorList>
            <person name="Haro-Moreno J.M."/>
            <person name="Lopez-Perez M."/>
            <person name="De La Torre J.R."/>
            <person name="Picazo A."/>
            <person name="Camacho A."/>
            <person name="Rodriguez-Valera F."/>
        </authorList>
    </citation>
    <scope>NUCLEOTIDE SEQUENCE [LARGE SCALE GENOMIC DNA]</scope>
    <source>
        <strain evidence="8">MED-G57</strain>
    </source>
</reference>
<evidence type="ECO:0000256" key="4">
    <source>
        <dbReference type="ARBA" id="ARBA00022692"/>
    </source>
</evidence>
<evidence type="ECO:0000256" key="5">
    <source>
        <dbReference type="ARBA" id="ARBA00022989"/>
    </source>
</evidence>
<name>A0A368DQR3_9PROT</name>
<feature type="transmembrane region" description="Helical" evidence="7">
    <location>
        <begin position="65"/>
        <end position="86"/>
    </location>
</feature>
<keyword evidence="6 7" id="KW-0472">Membrane</keyword>
<dbReference type="Proteomes" id="UP000253570">
    <property type="component" value="Unassembled WGS sequence"/>
</dbReference>
<feature type="transmembrane region" description="Helical" evidence="7">
    <location>
        <begin position="6"/>
        <end position="21"/>
    </location>
</feature>
<dbReference type="PANTHER" id="PTHR34584:SF1">
    <property type="entry name" value="NA(+)_H(+) ANTIPORTER SUBUNIT E1"/>
    <property type="match status" value="1"/>
</dbReference>
<dbReference type="PIRSF" id="PIRSF019239">
    <property type="entry name" value="MrpE"/>
    <property type="match status" value="1"/>
</dbReference>
<proteinExistence type="inferred from homology"/>
<comment type="subcellular location">
    <subcellularLocation>
        <location evidence="1">Cell membrane</location>
        <topology evidence="1">Multi-pass membrane protein</topology>
    </subcellularLocation>
</comment>
<sequence>MNKNLLVTLQIILLFLFWYLLSGKNVILLLVVGALCSLFIVLYLYKITMIDDESLPIRILPKAIYYWLWLYKEMIFSSVYISKIILSPRMGISPQYFKIKSKQKSTMGFNIYANSITLTPGTISVIINNSNKEIDVHSISKDTKASLLKSEMDHRIKKLMGDNDI</sequence>
<keyword evidence="4 7" id="KW-0812">Transmembrane</keyword>
<comment type="similarity">
    <text evidence="2">Belongs to the CPA3 antiporters (TC 2.A.63) subunit E family.</text>
</comment>
<comment type="caution">
    <text evidence="8">The sequence shown here is derived from an EMBL/GenBank/DDBJ whole genome shotgun (WGS) entry which is preliminary data.</text>
</comment>
<keyword evidence="5 7" id="KW-1133">Transmembrane helix</keyword>
<keyword evidence="3" id="KW-1003">Cell membrane</keyword>